<reference evidence="1 2" key="1">
    <citation type="journal article" date="2022" name="DNA Res.">
        <title>Chromosomal-level genome assembly of the orchid tree Bauhinia variegata (Leguminosae; Cercidoideae) supports the allotetraploid origin hypothesis of Bauhinia.</title>
        <authorList>
            <person name="Zhong Y."/>
            <person name="Chen Y."/>
            <person name="Zheng D."/>
            <person name="Pang J."/>
            <person name="Liu Y."/>
            <person name="Luo S."/>
            <person name="Meng S."/>
            <person name="Qian L."/>
            <person name="Wei D."/>
            <person name="Dai S."/>
            <person name="Zhou R."/>
        </authorList>
    </citation>
    <scope>NUCLEOTIDE SEQUENCE [LARGE SCALE GENOMIC DNA]</scope>
    <source>
        <strain evidence="1">BV-YZ2020</strain>
    </source>
</reference>
<evidence type="ECO:0000313" key="2">
    <source>
        <dbReference type="Proteomes" id="UP000828941"/>
    </source>
</evidence>
<protein>
    <submittedName>
        <fullName evidence="1">Uncharacterized protein</fullName>
    </submittedName>
</protein>
<organism evidence="1 2">
    <name type="scientific">Bauhinia variegata</name>
    <name type="common">Purple orchid tree</name>
    <name type="synonym">Phanera variegata</name>
    <dbReference type="NCBI Taxonomy" id="167791"/>
    <lineage>
        <taxon>Eukaryota</taxon>
        <taxon>Viridiplantae</taxon>
        <taxon>Streptophyta</taxon>
        <taxon>Embryophyta</taxon>
        <taxon>Tracheophyta</taxon>
        <taxon>Spermatophyta</taxon>
        <taxon>Magnoliopsida</taxon>
        <taxon>eudicotyledons</taxon>
        <taxon>Gunneridae</taxon>
        <taxon>Pentapetalae</taxon>
        <taxon>rosids</taxon>
        <taxon>fabids</taxon>
        <taxon>Fabales</taxon>
        <taxon>Fabaceae</taxon>
        <taxon>Cercidoideae</taxon>
        <taxon>Cercideae</taxon>
        <taxon>Bauhiniinae</taxon>
        <taxon>Bauhinia</taxon>
    </lineage>
</organism>
<dbReference type="EMBL" id="CM039429">
    <property type="protein sequence ID" value="KAI4349822.1"/>
    <property type="molecule type" value="Genomic_DNA"/>
</dbReference>
<keyword evidence="2" id="KW-1185">Reference proteome</keyword>
<comment type="caution">
    <text evidence="1">The sequence shown here is derived from an EMBL/GenBank/DDBJ whole genome shotgun (WGS) entry which is preliminary data.</text>
</comment>
<gene>
    <name evidence="1" type="ORF">L6164_010373</name>
</gene>
<evidence type="ECO:0000313" key="1">
    <source>
        <dbReference type="EMBL" id="KAI4349822.1"/>
    </source>
</evidence>
<name>A0ACB9PMS9_BAUVA</name>
<dbReference type="Proteomes" id="UP000828941">
    <property type="component" value="Chromosome 4"/>
</dbReference>
<proteinExistence type="predicted"/>
<sequence>MGYLIGAALATLVALIISKLWKIFMVVLWRPYALTRYFRKQGITGPPYSIVEGSLPEIKRMMKDARGKVMDTHSHDILPMVLPHYHTWSSLYGDFSSIPLLS</sequence>
<accession>A0ACB9PMS9</accession>